<dbReference type="GO" id="GO:0022857">
    <property type="term" value="F:transmembrane transporter activity"/>
    <property type="evidence" value="ECO:0007669"/>
    <property type="project" value="InterPro"/>
</dbReference>
<dbReference type="InterPro" id="IPR020846">
    <property type="entry name" value="MFS_dom"/>
</dbReference>
<dbReference type="InterPro" id="IPR011701">
    <property type="entry name" value="MFS"/>
</dbReference>
<name>A0A2A9NQN2_9AGAR</name>
<evidence type="ECO:0000313" key="9">
    <source>
        <dbReference type="EMBL" id="PFH49993.1"/>
    </source>
</evidence>
<evidence type="ECO:0000313" key="10">
    <source>
        <dbReference type="Proteomes" id="UP000242287"/>
    </source>
</evidence>
<dbReference type="GO" id="GO:0016020">
    <property type="term" value="C:membrane"/>
    <property type="evidence" value="ECO:0007669"/>
    <property type="project" value="UniProtKB-SubCell"/>
</dbReference>
<keyword evidence="10" id="KW-1185">Reference proteome</keyword>
<dbReference type="STRING" id="703135.A0A2A9NQN2"/>
<dbReference type="InterPro" id="IPR036259">
    <property type="entry name" value="MFS_trans_sf"/>
</dbReference>
<feature type="compositionally biased region" description="Basic and acidic residues" evidence="6">
    <location>
        <begin position="532"/>
        <end position="546"/>
    </location>
</feature>
<feature type="transmembrane region" description="Helical" evidence="7">
    <location>
        <begin position="30"/>
        <end position="49"/>
    </location>
</feature>
<accession>A0A2A9NQN2</accession>
<dbReference type="Proteomes" id="UP000242287">
    <property type="component" value="Unassembled WGS sequence"/>
</dbReference>
<dbReference type="PANTHER" id="PTHR42718:SF9">
    <property type="entry name" value="MAJOR FACILITATOR SUPERFAMILY MULTIDRUG TRANSPORTER MFSC"/>
    <property type="match status" value="1"/>
</dbReference>
<sequence>MRSQPGRLDASGETILGLPTEKYEPKKRSLGSTIAVIVSCTMALVINLFNTTSTSIALPTIGRDLNIVQAKLQWLVSAYSLSSGCLLVLLGRLADLYGRKWVFMLGSASLAAFTLGCGFAPNELALDVLRGFQGVGAAATIPASLGILAHTFPVGSGKVRSIAFATFAAGAPVGAFMGNCLGAVLDQLAKTSWRSNFFLSCGLTVFYMIIGWFSIDKDEPAPPGMDRRVDWIGGFLITAGLVLIIYVLSDGETAPDRWATSYIIACLVIGCLLVGLFLVWQWYLEKVQNTPNMPYSVWTPPPLMKLSLWSRGKGRFSVIMVIALLTWCTFLGWNFWATLYYQNYAKLTPISTMLRFIPMFVTGVICDIIIILTIHRVSVIWILGAGTLITGCAPIFFAVINPRSPYWAFGFPSAICSVFGADFVFAAGTLFVSKIVEDDEQSLSGALFQTMTQIGTAIGVIVTTIVFNRVIVQDSAKLGATVTPNTNFDEVPQRAQLYAYQAAQWAAFAFCMIATIFVIIWFRGVGIIGEKSKGEEKSVPEEKAKPLDVYQDSMPPSMPPTPTTAYMPDQNLESATEFSERQHSKSSGSLASLTAVLPWPRLSPTFHVDLEKAYTTPMSSASSVQLQSASPNHYD</sequence>
<evidence type="ECO:0000256" key="4">
    <source>
        <dbReference type="ARBA" id="ARBA00022989"/>
    </source>
</evidence>
<feature type="transmembrane region" description="Helical" evidence="7">
    <location>
        <begin position="446"/>
        <end position="467"/>
    </location>
</feature>
<feature type="transmembrane region" description="Helical" evidence="7">
    <location>
        <begin position="502"/>
        <end position="522"/>
    </location>
</feature>
<dbReference type="PANTHER" id="PTHR42718">
    <property type="entry name" value="MAJOR FACILITATOR SUPERFAMILY MULTIDRUG TRANSPORTER MFSC"/>
    <property type="match status" value="1"/>
</dbReference>
<dbReference type="AlphaFoldDB" id="A0A2A9NQN2"/>
<organism evidence="9 10">
    <name type="scientific">Amanita thiersii Skay4041</name>
    <dbReference type="NCBI Taxonomy" id="703135"/>
    <lineage>
        <taxon>Eukaryota</taxon>
        <taxon>Fungi</taxon>
        <taxon>Dikarya</taxon>
        <taxon>Basidiomycota</taxon>
        <taxon>Agaricomycotina</taxon>
        <taxon>Agaricomycetes</taxon>
        <taxon>Agaricomycetidae</taxon>
        <taxon>Agaricales</taxon>
        <taxon>Pluteineae</taxon>
        <taxon>Amanitaceae</taxon>
        <taxon>Amanita</taxon>
    </lineage>
</organism>
<evidence type="ECO:0000256" key="3">
    <source>
        <dbReference type="ARBA" id="ARBA00022692"/>
    </source>
</evidence>
<feature type="transmembrane region" description="Helical" evidence="7">
    <location>
        <begin position="162"/>
        <end position="185"/>
    </location>
</feature>
<feature type="transmembrane region" description="Helical" evidence="7">
    <location>
        <begin position="197"/>
        <end position="215"/>
    </location>
</feature>
<dbReference type="EMBL" id="KZ302014">
    <property type="protein sequence ID" value="PFH49993.1"/>
    <property type="molecule type" value="Genomic_DNA"/>
</dbReference>
<feature type="transmembrane region" description="Helical" evidence="7">
    <location>
        <begin position="72"/>
        <end position="90"/>
    </location>
</feature>
<dbReference type="Pfam" id="PF07690">
    <property type="entry name" value="MFS_1"/>
    <property type="match status" value="1"/>
</dbReference>
<dbReference type="InterPro" id="IPR005829">
    <property type="entry name" value="Sugar_transporter_CS"/>
</dbReference>
<feature type="transmembrane region" description="Helical" evidence="7">
    <location>
        <begin position="380"/>
        <end position="399"/>
    </location>
</feature>
<comment type="subcellular location">
    <subcellularLocation>
        <location evidence="1">Membrane</location>
        <topology evidence="1">Multi-pass membrane protein</topology>
    </subcellularLocation>
</comment>
<feature type="domain" description="Major facilitator superfamily (MFS) profile" evidence="8">
    <location>
        <begin position="36"/>
        <end position="526"/>
    </location>
</feature>
<protein>
    <recommendedName>
        <fullName evidence="8">Major facilitator superfamily (MFS) profile domain-containing protein</fullName>
    </recommendedName>
</protein>
<keyword evidence="3 7" id="KW-0812">Transmembrane</keyword>
<evidence type="ECO:0000256" key="6">
    <source>
        <dbReference type="SAM" id="MobiDB-lite"/>
    </source>
</evidence>
<feature type="transmembrane region" description="Helical" evidence="7">
    <location>
        <begin position="261"/>
        <end position="283"/>
    </location>
</feature>
<keyword evidence="4 7" id="KW-1133">Transmembrane helix</keyword>
<evidence type="ECO:0000259" key="8">
    <source>
        <dbReference type="PROSITE" id="PS50850"/>
    </source>
</evidence>
<feature type="region of interest" description="Disordered" evidence="6">
    <location>
        <begin position="532"/>
        <end position="568"/>
    </location>
</feature>
<gene>
    <name evidence="9" type="ORF">AMATHDRAFT_62010</name>
</gene>
<dbReference type="Gene3D" id="1.20.1250.20">
    <property type="entry name" value="MFS general substrate transporter like domains"/>
    <property type="match status" value="2"/>
</dbReference>
<evidence type="ECO:0000256" key="7">
    <source>
        <dbReference type="SAM" id="Phobius"/>
    </source>
</evidence>
<keyword evidence="2" id="KW-0813">Transport</keyword>
<evidence type="ECO:0000256" key="5">
    <source>
        <dbReference type="ARBA" id="ARBA00023136"/>
    </source>
</evidence>
<evidence type="ECO:0000256" key="1">
    <source>
        <dbReference type="ARBA" id="ARBA00004141"/>
    </source>
</evidence>
<proteinExistence type="predicted"/>
<feature type="transmembrane region" description="Helical" evidence="7">
    <location>
        <begin position="102"/>
        <end position="121"/>
    </location>
</feature>
<keyword evidence="5 7" id="KW-0472">Membrane</keyword>
<dbReference type="PROSITE" id="PS00216">
    <property type="entry name" value="SUGAR_TRANSPORT_1"/>
    <property type="match status" value="1"/>
</dbReference>
<feature type="transmembrane region" description="Helical" evidence="7">
    <location>
        <begin position="316"/>
        <end position="341"/>
    </location>
</feature>
<dbReference type="SUPFAM" id="SSF103473">
    <property type="entry name" value="MFS general substrate transporter"/>
    <property type="match status" value="1"/>
</dbReference>
<feature type="transmembrane region" description="Helical" evidence="7">
    <location>
        <begin position="406"/>
        <end position="426"/>
    </location>
</feature>
<feature type="transmembrane region" description="Helical" evidence="7">
    <location>
        <begin position="231"/>
        <end position="249"/>
    </location>
</feature>
<reference evidence="9 10" key="1">
    <citation type="submission" date="2014-02" db="EMBL/GenBank/DDBJ databases">
        <title>Transposable element dynamics among asymbiotic and ectomycorrhizal Amanita fungi.</title>
        <authorList>
            <consortium name="DOE Joint Genome Institute"/>
            <person name="Hess J."/>
            <person name="Skrede I."/>
            <person name="Wolfe B."/>
            <person name="LaButti K."/>
            <person name="Ohm R.A."/>
            <person name="Grigoriev I.V."/>
            <person name="Pringle A."/>
        </authorList>
    </citation>
    <scope>NUCLEOTIDE SEQUENCE [LARGE SCALE GENOMIC DNA]</scope>
    <source>
        <strain evidence="9 10">SKay4041</strain>
    </source>
</reference>
<evidence type="ECO:0000256" key="2">
    <source>
        <dbReference type="ARBA" id="ARBA00022448"/>
    </source>
</evidence>
<feature type="transmembrane region" description="Helical" evidence="7">
    <location>
        <begin position="353"/>
        <end position="374"/>
    </location>
</feature>
<dbReference type="OrthoDB" id="5086884at2759"/>
<dbReference type="PROSITE" id="PS50850">
    <property type="entry name" value="MFS"/>
    <property type="match status" value="1"/>
</dbReference>